<feature type="compositionally biased region" description="Basic and acidic residues" evidence="11">
    <location>
        <begin position="1"/>
        <end position="11"/>
    </location>
</feature>
<comment type="caution">
    <text evidence="12">The sequence shown here is derived from an EMBL/GenBank/DDBJ whole genome shotgun (WGS) entry which is preliminary data.</text>
</comment>
<feature type="compositionally biased region" description="Basic residues" evidence="11">
    <location>
        <begin position="116"/>
        <end position="130"/>
    </location>
</feature>
<evidence type="ECO:0000256" key="10">
    <source>
        <dbReference type="ARBA" id="ARBA00045970"/>
    </source>
</evidence>
<dbReference type="PANTHER" id="PTHR13445:SF3">
    <property type="entry name" value="U5 SMALL NUCLEAR RIBONUCLEOPROTEIN TSSC4"/>
    <property type="match status" value="1"/>
</dbReference>
<reference evidence="12 13" key="1">
    <citation type="submission" date="2024-02" db="EMBL/GenBank/DDBJ databases">
        <title>Chromosome-scale genome assembly of the rough periwinkle Littorina saxatilis.</title>
        <authorList>
            <person name="De Jode A."/>
            <person name="Faria R."/>
            <person name="Formenti G."/>
            <person name="Sims Y."/>
            <person name="Smith T.P."/>
            <person name="Tracey A."/>
            <person name="Wood J.M.D."/>
            <person name="Zagrodzka Z.B."/>
            <person name="Johannesson K."/>
            <person name="Butlin R.K."/>
            <person name="Leder E.H."/>
        </authorList>
    </citation>
    <scope>NUCLEOTIDE SEQUENCE [LARGE SCALE GENOMIC DNA]</scope>
    <source>
        <strain evidence="12">Snail1</strain>
        <tissue evidence="12">Muscle</tissue>
    </source>
</reference>
<feature type="region of interest" description="Disordered" evidence="11">
    <location>
        <begin position="1"/>
        <end position="22"/>
    </location>
</feature>
<evidence type="ECO:0000256" key="4">
    <source>
        <dbReference type="ARBA" id="ARBA00022490"/>
    </source>
</evidence>
<name>A0AAN9B653_9CAEN</name>
<organism evidence="12 13">
    <name type="scientific">Littorina saxatilis</name>
    <dbReference type="NCBI Taxonomy" id="31220"/>
    <lineage>
        <taxon>Eukaryota</taxon>
        <taxon>Metazoa</taxon>
        <taxon>Spiralia</taxon>
        <taxon>Lophotrochozoa</taxon>
        <taxon>Mollusca</taxon>
        <taxon>Gastropoda</taxon>
        <taxon>Caenogastropoda</taxon>
        <taxon>Littorinimorpha</taxon>
        <taxon>Littorinoidea</taxon>
        <taxon>Littorinidae</taxon>
        <taxon>Littorina</taxon>
    </lineage>
</organism>
<accession>A0AAN9B653</accession>
<dbReference type="AlphaFoldDB" id="A0AAN9B653"/>
<keyword evidence="7" id="KW-0508">mRNA splicing</keyword>
<feature type="region of interest" description="Disordered" evidence="11">
    <location>
        <begin position="156"/>
        <end position="287"/>
    </location>
</feature>
<comment type="subcellular location">
    <subcellularLocation>
        <location evidence="2">Cytoplasm</location>
    </subcellularLocation>
    <subcellularLocation>
        <location evidence="1">Nucleus</location>
    </subcellularLocation>
</comment>
<feature type="compositionally biased region" description="Polar residues" evidence="11">
    <location>
        <begin position="12"/>
        <end position="22"/>
    </location>
</feature>
<sequence>MPNKTEGKEDNSSAAFTLKNASSDIEGRISNVFAGLDALEQQHIVHEQGRTDLDQFSNLNQPEDDFDVDRSVSRRGGAYSSQQKEELKPWDMETDRRGDRHSHGKSPSKGELAPFRRPRGRAPGRNRGRRNWVPDHGDRPQNWTYYSLEDVEGAELSEKSNTQAALAFLDERRKQREEEEMEEEGETFDAGSAACSKGLISFAKRSKVSSTDKDKDRPAAGNTTVLEPADERLATDTTTDDTEDVGTAVTEPSAVSSKEESTDAEVKPSFKNRKGIKRSIRARDDDD</sequence>
<protein>
    <recommendedName>
        <fullName evidence="9">U5 small nuclear ribonucleoprotein TSSC4</fullName>
    </recommendedName>
</protein>
<dbReference type="GO" id="GO:0005737">
    <property type="term" value="C:cytoplasm"/>
    <property type="evidence" value="ECO:0007669"/>
    <property type="project" value="UniProtKB-SubCell"/>
</dbReference>
<evidence type="ECO:0000256" key="3">
    <source>
        <dbReference type="ARBA" id="ARBA00010362"/>
    </source>
</evidence>
<dbReference type="GO" id="GO:0005681">
    <property type="term" value="C:spliceosomal complex"/>
    <property type="evidence" value="ECO:0007669"/>
    <property type="project" value="UniProtKB-KW"/>
</dbReference>
<evidence type="ECO:0000256" key="6">
    <source>
        <dbReference type="ARBA" id="ARBA00022728"/>
    </source>
</evidence>
<dbReference type="GO" id="GO:0006397">
    <property type="term" value="P:mRNA processing"/>
    <property type="evidence" value="ECO:0007669"/>
    <property type="project" value="UniProtKB-KW"/>
</dbReference>
<keyword evidence="5" id="KW-0507">mRNA processing</keyword>
<feature type="compositionally biased region" description="Acidic residues" evidence="11">
    <location>
        <begin position="178"/>
        <end position="187"/>
    </location>
</feature>
<gene>
    <name evidence="12" type="ORF">V1264_002525</name>
</gene>
<evidence type="ECO:0000256" key="7">
    <source>
        <dbReference type="ARBA" id="ARBA00023187"/>
    </source>
</evidence>
<comment type="function">
    <text evidence="10">Protein associated with the U5 snRNP, during its maturation and its post-splicing recycling and which is required for spliceosomal tri-snRNP complex assembly in the nucleus. Has a molecular sequestering activity and transiently hinders SNRNP200 binding sites for constitutive splicing factors that intervene later during the assembly of the spliceosome and splicing. Together with its molecular sequestering activity, may also function as a molecular adapter and placeholder, coordinating the assembly of the U5 snRNP and its association with the U4/U6 di-snRNP.</text>
</comment>
<evidence type="ECO:0000256" key="9">
    <source>
        <dbReference type="ARBA" id="ARBA00035304"/>
    </source>
</evidence>
<feature type="region of interest" description="Disordered" evidence="11">
    <location>
        <begin position="50"/>
        <end position="142"/>
    </location>
</feature>
<dbReference type="Pfam" id="PF15264">
    <property type="entry name" value="TSSC4"/>
    <property type="match status" value="1"/>
</dbReference>
<evidence type="ECO:0000256" key="2">
    <source>
        <dbReference type="ARBA" id="ARBA00004496"/>
    </source>
</evidence>
<dbReference type="Proteomes" id="UP001374579">
    <property type="component" value="Unassembled WGS sequence"/>
</dbReference>
<evidence type="ECO:0000256" key="1">
    <source>
        <dbReference type="ARBA" id="ARBA00004123"/>
    </source>
</evidence>
<feature type="compositionally biased region" description="Basic and acidic residues" evidence="11">
    <location>
        <begin position="257"/>
        <end position="268"/>
    </location>
</feature>
<keyword evidence="6" id="KW-0747">Spliceosome</keyword>
<keyword evidence="4" id="KW-0963">Cytoplasm</keyword>
<dbReference type="InterPro" id="IPR029338">
    <property type="entry name" value="TSSC4"/>
</dbReference>
<evidence type="ECO:0000313" key="12">
    <source>
        <dbReference type="EMBL" id="KAK7098170.1"/>
    </source>
</evidence>
<evidence type="ECO:0000256" key="11">
    <source>
        <dbReference type="SAM" id="MobiDB-lite"/>
    </source>
</evidence>
<feature type="compositionally biased region" description="Basic residues" evidence="11">
    <location>
        <begin position="270"/>
        <end position="280"/>
    </location>
</feature>
<evidence type="ECO:0000313" key="13">
    <source>
        <dbReference type="Proteomes" id="UP001374579"/>
    </source>
</evidence>
<keyword evidence="13" id="KW-1185">Reference proteome</keyword>
<keyword evidence="8" id="KW-0539">Nucleus</keyword>
<dbReference type="GO" id="GO:0008380">
    <property type="term" value="P:RNA splicing"/>
    <property type="evidence" value="ECO:0007669"/>
    <property type="project" value="UniProtKB-KW"/>
</dbReference>
<evidence type="ECO:0000256" key="8">
    <source>
        <dbReference type="ARBA" id="ARBA00023242"/>
    </source>
</evidence>
<dbReference type="PANTHER" id="PTHR13445">
    <property type="entry name" value="TUMOR SUPPRESSING SUBTRANSFERABLE CANDIDATE 4 TSSC4"/>
    <property type="match status" value="1"/>
</dbReference>
<evidence type="ECO:0000256" key="5">
    <source>
        <dbReference type="ARBA" id="ARBA00022664"/>
    </source>
</evidence>
<dbReference type="EMBL" id="JBAMIC010000012">
    <property type="protein sequence ID" value="KAK7098170.1"/>
    <property type="molecule type" value="Genomic_DNA"/>
</dbReference>
<proteinExistence type="inferred from homology"/>
<feature type="compositionally biased region" description="Basic and acidic residues" evidence="11">
    <location>
        <begin position="83"/>
        <end position="98"/>
    </location>
</feature>
<comment type="similarity">
    <text evidence="3">Belongs to the TSSC4 family.</text>
</comment>